<organism evidence="4 5">
    <name type="scientific">Perspicuibacillus lycopersici</name>
    <dbReference type="NCBI Taxonomy" id="1325689"/>
    <lineage>
        <taxon>Bacteria</taxon>
        <taxon>Bacillati</taxon>
        <taxon>Bacillota</taxon>
        <taxon>Bacilli</taxon>
        <taxon>Bacillales</taxon>
        <taxon>Bacillaceae</taxon>
        <taxon>Perspicuibacillus</taxon>
    </lineage>
</organism>
<reference evidence="4" key="1">
    <citation type="submission" date="2022-10" db="EMBL/GenBank/DDBJ databases">
        <title>Description of Fervidibacillus gen. nov. in the family Fervidibacillaceae fam. nov. with two species, Fervidibacillus albus sp. nov., and Fervidibacillus halotolerans sp. nov., isolated from tidal flat sediments.</title>
        <authorList>
            <person name="Kwon K.K."/>
            <person name="Yang S.-H."/>
        </authorList>
    </citation>
    <scope>NUCLEOTIDE SEQUENCE</scope>
    <source>
        <strain evidence="4">JCM 19140</strain>
    </source>
</reference>
<proteinExistence type="predicted"/>
<accession>A0AAE3IR94</accession>
<dbReference type="Proteomes" id="UP001209318">
    <property type="component" value="Unassembled WGS sequence"/>
</dbReference>
<evidence type="ECO:0000313" key="5">
    <source>
        <dbReference type="Proteomes" id="UP001209318"/>
    </source>
</evidence>
<dbReference type="Gene3D" id="3.10.580.10">
    <property type="entry name" value="CBS-domain"/>
    <property type="match status" value="1"/>
</dbReference>
<comment type="caution">
    <text evidence="4">The sequence shown here is derived from an EMBL/GenBank/DDBJ whole genome shotgun (WGS) entry which is preliminary data.</text>
</comment>
<dbReference type="SMART" id="SM00116">
    <property type="entry name" value="CBS"/>
    <property type="match status" value="2"/>
</dbReference>
<dbReference type="PANTHER" id="PTHR43080:SF2">
    <property type="entry name" value="CBS DOMAIN-CONTAINING PROTEIN"/>
    <property type="match status" value="1"/>
</dbReference>
<feature type="domain" description="CBS" evidence="3">
    <location>
        <begin position="72"/>
        <end position="127"/>
    </location>
</feature>
<evidence type="ECO:0000259" key="3">
    <source>
        <dbReference type="PROSITE" id="PS51371"/>
    </source>
</evidence>
<dbReference type="InterPro" id="IPR046342">
    <property type="entry name" value="CBS_dom_sf"/>
</dbReference>
<dbReference type="SUPFAM" id="SSF54631">
    <property type="entry name" value="CBS-domain pair"/>
    <property type="match status" value="1"/>
</dbReference>
<feature type="domain" description="CBS" evidence="3">
    <location>
        <begin position="8"/>
        <end position="63"/>
    </location>
</feature>
<evidence type="ECO:0000256" key="2">
    <source>
        <dbReference type="PROSITE-ProRule" id="PRU00703"/>
    </source>
</evidence>
<dbReference type="InterPro" id="IPR000644">
    <property type="entry name" value="CBS_dom"/>
</dbReference>
<name>A0AAE3IR94_9BACI</name>
<dbReference type="EMBL" id="JAOUSF010000001">
    <property type="protein sequence ID" value="MCU9612228.1"/>
    <property type="molecule type" value="Genomic_DNA"/>
</dbReference>
<dbReference type="PROSITE" id="PS51371">
    <property type="entry name" value="CBS"/>
    <property type="match status" value="2"/>
</dbReference>
<dbReference type="CDD" id="cd04622">
    <property type="entry name" value="CBS_pair_HRP1_like"/>
    <property type="match status" value="1"/>
</dbReference>
<dbReference type="RefSeq" id="WP_263071366.1">
    <property type="nucleotide sequence ID" value="NZ_JAOUSF010000001.1"/>
</dbReference>
<dbReference type="PANTHER" id="PTHR43080">
    <property type="entry name" value="CBS DOMAIN-CONTAINING PROTEIN CBSX3, MITOCHONDRIAL"/>
    <property type="match status" value="1"/>
</dbReference>
<keyword evidence="5" id="KW-1185">Reference proteome</keyword>
<dbReference type="Pfam" id="PF00571">
    <property type="entry name" value="CBS"/>
    <property type="match status" value="2"/>
</dbReference>
<protein>
    <submittedName>
        <fullName evidence="4">CBS domain-containing protein</fullName>
    </submittedName>
</protein>
<keyword evidence="1 2" id="KW-0129">CBS domain</keyword>
<sequence length="144" mass="16069">MIKIRDIMTTELETCSILDNIYEAALKMKQYNLGAIPVVDGDKLIGIITDRDIVIRGIAEKRSASSKVEKVMTMEMITIHADQSVEIAAKIMADHQIRRLPVVEDDRLIGIVSLGDIAVEEKTDHKAKLALSAISEQQEGEYFQ</sequence>
<evidence type="ECO:0000313" key="4">
    <source>
        <dbReference type="EMBL" id="MCU9612228.1"/>
    </source>
</evidence>
<dbReference type="InterPro" id="IPR051257">
    <property type="entry name" value="Diverse_CBS-Domain"/>
</dbReference>
<dbReference type="AlphaFoldDB" id="A0AAE3IR94"/>
<evidence type="ECO:0000256" key="1">
    <source>
        <dbReference type="ARBA" id="ARBA00023122"/>
    </source>
</evidence>
<gene>
    <name evidence="4" type="ORF">OEV98_01465</name>
</gene>